<dbReference type="EMBL" id="JAULSN010000008">
    <property type="protein sequence ID" value="KAK3366298.1"/>
    <property type="molecule type" value="Genomic_DNA"/>
</dbReference>
<accession>A0AAE0N137</accession>
<name>A0AAE0N137_9PEZI</name>
<evidence type="ECO:0008006" key="3">
    <source>
        <dbReference type="Google" id="ProtNLM"/>
    </source>
</evidence>
<dbReference type="Proteomes" id="UP001287356">
    <property type="component" value="Unassembled WGS sequence"/>
</dbReference>
<evidence type="ECO:0000313" key="2">
    <source>
        <dbReference type="Proteomes" id="UP001287356"/>
    </source>
</evidence>
<sequence>MTHLSERLEKARAETNLAIGNLIDGTLRATLFDASCLRGNETLANRFKHDLLEKANGDMLYARIALAIIVMKVPATEDWLDAFLGELPEDVFGLYMRTLLRVPEMHRETVRRALVWQRFTFQKMSLGDFGEALRVPLERLDKTREFKLGEPFPDPLAIVDMLPGILFVRSPLSPASSSSPSSGNNDNDSLQQVEIGHSSFLEFIESELIKWPGPKEAQDFAMDKVGTKQEFTVACLRYFLHAAGKVRDLVDKDEILRAFPLVERSAKHGLRLVEGMTYGQSRPEPLKNIIAQIFSSKDAVRLLNLVGTWSGTLVGFEDFLGPLSYPIGEGQMRILNILLLRRNDNRAGTLARIPEIVTKEDINAGLHQACASDKYELVEEFLLSHGADARAPAGKYLCAVDTALQHGSSYIVQILLKGRYSIAQSCAEKKHPHWIA</sequence>
<protein>
    <recommendedName>
        <fullName evidence="3">Ankyrin repeat protein</fullName>
    </recommendedName>
</protein>
<reference evidence="1" key="1">
    <citation type="journal article" date="2023" name="Mol. Phylogenet. Evol.">
        <title>Genome-scale phylogeny and comparative genomics of the fungal order Sordariales.</title>
        <authorList>
            <person name="Hensen N."/>
            <person name="Bonometti L."/>
            <person name="Westerberg I."/>
            <person name="Brannstrom I.O."/>
            <person name="Guillou S."/>
            <person name="Cros-Aarteil S."/>
            <person name="Calhoun S."/>
            <person name="Haridas S."/>
            <person name="Kuo A."/>
            <person name="Mondo S."/>
            <person name="Pangilinan J."/>
            <person name="Riley R."/>
            <person name="LaButti K."/>
            <person name="Andreopoulos B."/>
            <person name="Lipzen A."/>
            <person name="Chen C."/>
            <person name="Yan M."/>
            <person name="Daum C."/>
            <person name="Ng V."/>
            <person name="Clum A."/>
            <person name="Steindorff A."/>
            <person name="Ohm R.A."/>
            <person name="Martin F."/>
            <person name="Silar P."/>
            <person name="Natvig D.O."/>
            <person name="Lalanne C."/>
            <person name="Gautier V."/>
            <person name="Ament-Velasquez S.L."/>
            <person name="Kruys A."/>
            <person name="Hutchinson M.I."/>
            <person name="Powell A.J."/>
            <person name="Barry K."/>
            <person name="Miller A.N."/>
            <person name="Grigoriev I.V."/>
            <person name="Debuchy R."/>
            <person name="Gladieux P."/>
            <person name="Hiltunen Thoren M."/>
            <person name="Johannesson H."/>
        </authorList>
    </citation>
    <scope>NUCLEOTIDE SEQUENCE</scope>
    <source>
        <strain evidence="1">CBS 958.72</strain>
    </source>
</reference>
<reference evidence="1" key="2">
    <citation type="submission" date="2023-06" db="EMBL/GenBank/DDBJ databases">
        <authorList>
            <consortium name="Lawrence Berkeley National Laboratory"/>
            <person name="Haridas S."/>
            <person name="Hensen N."/>
            <person name="Bonometti L."/>
            <person name="Westerberg I."/>
            <person name="Brannstrom I.O."/>
            <person name="Guillou S."/>
            <person name="Cros-Aarteil S."/>
            <person name="Calhoun S."/>
            <person name="Kuo A."/>
            <person name="Mondo S."/>
            <person name="Pangilinan J."/>
            <person name="Riley R."/>
            <person name="Labutti K."/>
            <person name="Andreopoulos B."/>
            <person name="Lipzen A."/>
            <person name="Chen C."/>
            <person name="Yanf M."/>
            <person name="Daum C."/>
            <person name="Ng V."/>
            <person name="Clum A."/>
            <person name="Steindorff A."/>
            <person name="Ohm R."/>
            <person name="Martin F."/>
            <person name="Silar P."/>
            <person name="Natvig D."/>
            <person name="Lalanne C."/>
            <person name="Gautier V."/>
            <person name="Ament-Velasquez S.L."/>
            <person name="Kruys A."/>
            <person name="Hutchinson M.I."/>
            <person name="Powell A.J."/>
            <person name="Barry K."/>
            <person name="Miller A.N."/>
            <person name="Grigoriev I.V."/>
            <person name="Debuchy R."/>
            <person name="Gladieux P."/>
            <person name="Thoren M.H."/>
            <person name="Johannesson H."/>
        </authorList>
    </citation>
    <scope>NUCLEOTIDE SEQUENCE</scope>
    <source>
        <strain evidence="1">CBS 958.72</strain>
    </source>
</reference>
<gene>
    <name evidence="1" type="ORF">B0T24DRAFT_711842</name>
</gene>
<dbReference type="Gene3D" id="1.25.40.20">
    <property type="entry name" value="Ankyrin repeat-containing domain"/>
    <property type="match status" value="1"/>
</dbReference>
<organism evidence="1 2">
    <name type="scientific">Lasiosphaeria ovina</name>
    <dbReference type="NCBI Taxonomy" id="92902"/>
    <lineage>
        <taxon>Eukaryota</taxon>
        <taxon>Fungi</taxon>
        <taxon>Dikarya</taxon>
        <taxon>Ascomycota</taxon>
        <taxon>Pezizomycotina</taxon>
        <taxon>Sordariomycetes</taxon>
        <taxon>Sordariomycetidae</taxon>
        <taxon>Sordariales</taxon>
        <taxon>Lasiosphaeriaceae</taxon>
        <taxon>Lasiosphaeria</taxon>
    </lineage>
</organism>
<dbReference type="InterPro" id="IPR036770">
    <property type="entry name" value="Ankyrin_rpt-contain_sf"/>
</dbReference>
<dbReference type="SUPFAM" id="SSF48403">
    <property type="entry name" value="Ankyrin repeat"/>
    <property type="match status" value="1"/>
</dbReference>
<keyword evidence="2" id="KW-1185">Reference proteome</keyword>
<evidence type="ECO:0000313" key="1">
    <source>
        <dbReference type="EMBL" id="KAK3366298.1"/>
    </source>
</evidence>
<proteinExistence type="predicted"/>
<comment type="caution">
    <text evidence="1">The sequence shown here is derived from an EMBL/GenBank/DDBJ whole genome shotgun (WGS) entry which is preliminary data.</text>
</comment>
<dbReference type="AlphaFoldDB" id="A0AAE0N137"/>